<dbReference type="InterPro" id="IPR003156">
    <property type="entry name" value="DHHA1_dom"/>
</dbReference>
<feature type="domain" description="DHHA1" evidence="7">
    <location>
        <begin position="359"/>
        <end position="451"/>
    </location>
</feature>
<dbReference type="InterPro" id="IPR051673">
    <property type="entry name" value="SSDNA_exonuclease_RecJ"/>
</dbReference>
<evidence type="ECO:0000259" key="9">
    <source>
        <dbReference type="Pfam" id="PF17768"/>
    </source>
</evidence>
<evidence type="ECO:0000256" key="1">
    <source>
        <dbReference type="ARBA" id="ARBA00005915"/>
    </source>
</evidence>
<dbReference type="SUPFAM" id="SSF64182">
    <property type="entry name" value="DHH phosphoesterases"/>
    <property type="match status" value="1"/>
</dbReference>
<dbReference type="Proteomes" id="UP000198855">
    <property type="component" value="Unassembled WGS sequence"/>
</dbReference>
<dbReference type="STRING" id="1045775.SAMN05216378_2901"/>
<evidence type="ECO:0000256" key="3">
    <source>
        <dbReference type="ARBA" id="ARBA00022722"/>
    </source>
</evidence>
<reference evidence="11" key="1">
    <citation type="submission" date="2016-10" db="EMBL/GenBank/DDBJ databases">
        <authorList>
            <person name="Varghese N."/>
            <person name="Submissions S."/>
        </authorList>
    </citation>
    <scope>NUCLEOTIDE SEQUENCE [LARGE SCALE GENOMIC DNA]</scope>
    <source>
        <strain evidence="11">CGMCC 1.10784</strain>
    </source>
</reference>
<evidence type="ECO:0000313" key="10">
    <source>
        <dbReference type="EMBL" id="SFE25186.1"/>
    </source>
</evidence>
<dbReference type="Pfam" id="PF17768">
    <property type="entry name" value="RecJ_OB"/>
    <property type="match status" value="1"/>
</dbReference>
<dbReference type="InterPro" id="IPR038763">
    <property type="entry name" value="DHH_sf"/>
</dbReference>
<dbReference type="GO" id="GO:0008409">
    <property type="term" value="F:5'-3' exonuclease activity"/>
    <property type="evidence" value="ECO:0007669"/>
    <property type="project" value="InterPro"/>
</dbReference>
<dbReference type="GO" id="GO:0006281">
    <property type="term" value="P:DNA repair"/>
    <property type="evidence" value="ECO:0007669"/>
    <property type="project" value="InterPro"/>
</dbReference>
<dbReference type="AlphaFoldDB" id="A0A1I1Z043"/>
<evidence type="ECO:0000259" key="7">
    <source>
        <dbReference type="Pfam" id="PF02272"/>
    </source>
</evidence>
<dbReference type="Pfam" id="PF01368">
    <property type="entry name" value="DHH"/>
    <property type="match status" value="1"/>
</dbReference>
<keyword evidence="11" id="KW-1185">Reference proteome</keyword>
<dbReference type="Gene3D" id="3.90.1640.30">
    <property type="match status" value="1"/>
</dbReference>
<organism evidence="10 11">
    <name type="scientific">Paenibacillus catalpae</name>
    <dbReference type="NCBI Taxonomy" id="1045775"/>
    <lineage>
        <taxon>Bacteria</taxon>
        <taxon>Bacillati</taxon>
        <taxon>Bacillota</taxon>
        <taxon>Bacilli</taxon>
        <taxon>Bacillales</taxon>
        <taxon>Paenibacillaceae</taxon>
        <taxon>Paenibacillus</taxon>
    </lineage>
</organism>
<dbReference type="InterPro" id="IPR001667">
    <property type="entry name" value="DDH_dom"/>
</dbReference>
<dbReference type="PANTHER" id="PTHR30255:SF2">
    <property type="entry name" value="SINGLE-STRANDED-DNA-SPECIFIC EXONUCLEASE RECJ"/>
    <property type="match status" value="1"/>
</dbReference>
<feature type="domain" description="Single-stranded-DNA-specific exonuclease RecJ C-terminal" evidence="8">
    <location>
        <begin position="584"/>
        <end position="668"/>
    </location>
</feature>
<keyword evidence="5 10" id="KW-0269">Exonuclease</keyword>
<dbReference type="GO" id="GO:0006310">
    <property type="term" value="P:DNA recombination"/>
    <property type="evidence" value="ECO:0007669"/>
    <property type="project" value="InterPro"/>
</dbReference>
<dbReference type="EMBL" id="FOMT01000002">
    <property type="protein sequence ID" value="SFE25186.1"/>
    <property type="molecule type" value="Genomic_DNA"/>
</dbReference>
<dbReference type="InterPro" id="IPR041122">
    <property type="entry name" value="RecJ_OB"/>
</dbReference>
<feature type="domain" description="RecJ OB" evidence="9">
    <location>
        <begin position="468"/>
        <end position="574"/>
    </location>
</feature>
<dbReference type="Pfam" id="PF10141">
    <property type="entry name" value="ssDNA-exonuc_C"/>
    <property type="match status" value="1"/>
</dbReference>
<dbReference type="InterPro" id="IPR004610">
    <property type="entry name" value="RecJ"/>
</dbReference>
<dbReference type="Gene3D" id="3.10.310.30">
    <property type="match status" value="1"/>
</dbReference>
<dbReference type="GO" id="GO:0003676">
    <property type="term" value="F:nucleic acid binding"/>
    <property type="evidence" value="ECO:0007669"/>
    <property type="project" value="InterPro"/>
</dbReference>
<feature type="domain" description="DDH" evidence="6">
    <location>
        <begin position="90"/>
        <end position="233"/>
    </location>
</feature>
<name>A0A1I1Z043_9BACL</name>
<keyword evidence="4" id="KW-0378">Hydrolase</keyword>
<evidence type="ECO:0000256" key="4">
    <source>
        <dbReference type="ARBA" id="ARBA00022801"/>
    </source>
</evidence>
<comment type="similarity">
    <text evidence="1">Belongs to the RecJ family.</text>
</comment>
<sequence>MKLGVIQAKTRWNLAPWSKEDEQQARQLSELLGVPHLVAKLLVQRGYKEKESAENFLRGGEDRLHDPYLLKGMKEAVARIQQAAVNGEFIRIYGDYDADGVSSTSLLIHVFRELGYTFDYYIPHRALEGYGLNKGAIDLAAADGVRLIVTVDTGISAYEQVEYAKQLGIDIVVTDHHEPPDQLPDAVAVVNPKQGDCPYPFKGLAGVGVAFKLAHALMERPPMEWADIVCLGTIADIMPLTDENRVLVRAGLARLQNTGNTGFRALSEACGIELDQVTSTTVAFGMAPRINAAGRLDHAKRAVELLTTGDYDEAIRAASSLDVLNKERQRIVDGIVKEAEQQWQGKREAAKAAAIPEPPVIVLAGEGWNVGVIGIVASKILERYYKPVIILGIDADSGMCKGSARSIEGYDLHAALTECDHLLDHYGGHQAAAGMSLHRDHLQAFEEKLGELALEWLTEQDWIPKTAIDLVCSVEDASVHTIGQLAQLEPFGAGNPSPRLLLHSAELSDYRTMGKDSRHLKLSLRSGRTALDAVGFGMGELSQRLQSGLPVDLVGELSINEWNGQRKAQLHIHDLYFGGAGARFPEREHFGQVYQLLKRKQRLPMKGIEQYLSEQCGWPEQTVTVMLEVFLELGFIAVDGTHFIVVEAPQKRDLGTSERYQEAKREAERLRSPYVPIEVMA</sequence>
<dbReference type="InterPro" id="IPR018779">
    <property type="entry name" value="RecJ_C"/>
</dbReference>
<evidence type="ECO:0000313" key="11">
    <source>
        <dbReference type="Proteomes" id="UP000198855"/>
    </source>
</evidence>
<dbReference type="Pfam" id="PF02272">
    <property type="entry name" value="DHHA1"/>
    <property type="match status" value="1"/>
</dbReference>
<proteinExistence type="inferred from homology"/>
<protein>
    <recommendedName>
        <fullName evidence="2">Single-stranded-DNA-specific exonuclease RecJ</fullName>
    </recommendedName>
</protein>
<dbReference type="NCBIfam" id="TIGR00644">
    <property type="entry name" value="recJ"/>
    <property type="match status" value="1"/>
</dbReference>
<evidence type="ECO:0000256" key="2">
    <source>
        <dbReference type="ARBA" id="ARBA00019841"/>
    </source>
</evidence>
<accession>A0A1I1Z043</accession>
<keyword evidence="3" id="KW-0540">Nuclease</keyword>
<dbReference type="PANTHER" id="PTHR30255">
    <property type="entry name" value="SINGLE-STRANDED-DNA-SPECIFIC EXONUCLEASE RECJ"/>
    <property type="match status" value="1"/>
</dbReference>
<evidence type="ECO:0000256" key="5">
    <source>
        <dbReference type="ARBA" id="ARBA00022839"/>
    </source>
</evidence>
<evidence type="ECO:0000259" key="6">
    <source>
        <dbReference type="Pfam" id="PF01368"/>
    </source>
</evidence>
<evidence type="ECO:0000259" key="8">
    <source>
        <dbReference type="Pfam" id="PF10141"/>
    </source>
</evidence>
<gene>
    <name evidence="10" type="ORF">SAMN05216378_2901</name>
</gene>